<dbReference type="SMART" id="SM00829">
    <property type="entry name" value="PKS_ER"/>
    <property type="match status" value="1"/>
</dbReference>
<dbReference type="GO" id="GO:0003960">
    <property type="term" value="F:quinone reductase (NADPH) activity"/>
    <property type="evidence" value="ECO:0007669"/>
    <property type="project" value="TreeGrafter"/>
</dbReference>
<protein>
    <recommendedName>
        <fullName evidence="3">Enoyl reductase (ER) domain-containing protein</fullName>
    </recommendedName>
</protein>
<keyword evidence="1" id="KW-0521">NADP</keyword>
<dbReference type="Pfam" id="PF00107">
    <property type="entry name" value="ADH_zinc_N"/>
    <property type="match status" value="1"/>
</dbReference>
<dbReference type="GO" id="GO:0070402">
    <property type="term" value="F:NADPH binding"/>
    <property type="evidence" value="ECO:0007669"/>
    <property type="project" value="TreeGrafter"/>
</dbReference>
<dbReference type="KEGG" id="kbs:EPA93_13845"/>
<dbReference type="EMBL" id="CP035758">
    <property type="protein sequence ID" value="QBD77028.1"/>
    <property type="molecule type" value="Genomic_DNA"/>
</dbReference>
<dbReference type="GO" id="GO:0035925">
    <property type="term" value="F:mRNA 3'-UTR AU-rich region binding"/>
    <property type="evidence" value="ECO:0007669"/>
    <property type="project" value="TreeGrafter"/>
</dbReference>
<dbReference type="InterPro" id="IPR013154">
    <property type="entry name" value="ADH-like_N"/>
</dbReference>
<organism evidence="4 5">
    <name type="scientific">Ktedonosporobacter rubrisoli</name>
    <dbReference type="NCBI Taxonomy" id="2509675"/>
    <lineage>
        <taxon>Bacteria</taxon>
        <taxon>Bacillati</taxon>
        <taxon>Chloroflexota</taxon>
        <taxon>Ktedonobacteria</taxon>
        <taxon>Ktedonobacterales</taxon>
        <taxon>Ktedonosporobacteraceae</taxon>
        <taxon>Ktedonosporobacter</taxon>
    </lineage>
</organism>
<dbReference type="OrthoDB" id="9769198at2"/>
<accession>A0A4P6JNX2</accession>
<dbReference type="RefSeq" id="WP_129888092.1">
    <property type="nucleotide sequence ID" value="NZ_CP035758.1"/>
</dbReference>
<dbReference type="SUPFAM" id="SSF50129">
    <property type="entry name" value="GroES-like"/>
    <property type="match status" value="1"/>
</dbReference>
<dbReference type="Gene3D" id="3.40.50.720">
    <property type="entry name" value="NAD(P)-binding Rossmann-like Domain"/>
    <property type="match status" value="1"/>
</dbReference>
<dbReference type="SUPFAM" id="SSF51735">
    <property type="entry name" value="NAD(P)-binding Rossmann-fold domains"/>
    <property type="match status" value="1"/>
</dbReference>
<dbReference type="Proteomes" id="UP000290365">
    <property type="component" value="Chromosome"/>
</dbReference>
<evidence type="ECO:0000259" key="3">
    <source>
        <dbReference type="SMART" id="SM00829"/>
    </source>
</evidence>
<evidence type="ECO:0000256" key="2">
    <source>
        <dbReference type="ARBA" id="ARBA00023002"/>
    </source>
</evidence>
<dbReference type="InterPro" id="IPR036291">
    <property type="entry name" value="NAD(P)-bd_dom_sf"/>
</dbReference>
<gene>
    <name evidence="4" type="ORF">EPA93_13845</name>
</gene>
<dbReference type="Pfam" id="PF08240">
    <property type="entry name" value="ADH_N"/>
    <property type="match status" value="1"/>
</dbReference>
<feature type="domain" description="Enoyl reductase (ER)" evidence="3">
    <location>
        <begin position="10"/>
        <end position="328"/>
    </location>
</feature>
<keyword evidence="2" id="KW-0560">Oxidoreductase</keyword>
<sequence>MKIVRYYEHGGPEVLRVEEAPIPQPEAEQILLQVEAIDVGYIDSQVRASALWGTLTFPVAPGGYVYGRVVKVGSGVEEIHEGDHLLGFAPSGAYAEYALLPLANRILPLPKTTLSAEELVTLPVSGETAYHLLATSARLQPGESILIHAAAGGVMHLALQLARAMGAGQIIATASSPNKLTFAQELGADVLINYSEPNWAKQVEQATGGKGVDVILDAIGDQILLESLPLLAPFGRLIFYGLVSGRLPAIPPESLAGLMLGSKRFQGFSIMTLMQQHPELIARGREELYRYVEREEVRPRITRTFALADIAEAHRWLEARASYGKIVMRP</sequence>
<dbReference type="Gene3D" id="3.90.180.10">
    <property type="entry name" value="Medium-chain alcohol dehydrogenases, catalytic domain"/>
    <property type="match status" value="1"/>
</dbReference>
<evidence type="ECO:0000256" key="1">
    <source>
        <dbReference type="ARBA" id="ARBA00022857"/>
    </source>
</evidence>
<evidence type="ECO:0000313" key="5">
    <source>
        <dbReference type="Proteomes" id="UP000290365"/>
    </source>
</evidence>
<proteinExistence type="predicted"/>
<dbReference type="InterPro" id="IPR013149">
    <property type="entry name" value="ADH-like_C"/>
</dbReference>
<reference evidence="4 5" key="1">
    <citation type="submission" date="2019-01" db="EMBL/GenBank/DDBJ databases">
        <title>Ktedonosporobacter rubrisoli SCAWS-G2.</title>
        <authorList>
            <person name="Huang Y."/>
            <person name="Yan B."/>
        </authorList>
    </citation>
    <scope>NUCLEOTIDE SEQUENCE [LARGE SCALE GENOMIC DNA]</scope>
    <source>
        <strain evidence="4 5">SCAWS-G2</strain>
    </source>
</reference>
<evidence type="ECO:0000313" key="4">
    <source>
        <dbReference type="EMBL" id="QBD77028.1"/>
    </source>
</evidence>
<dbReference type="AlphaFoldDB" id="A0A4P6JNX2"/>
<dbReference type="PANTHER" id="PTHR48106">
    <property type="entry name" value="QUINONE OXIDOREDUCTASE PIG3-RELATED"/>
    <property type="match status" value="1"/>
</dbReference>
<dbReference type="PANTHER" id="PTHR48106:SF13">
    <property type="entry name" value="QUINONE OXIDOREDUCTASE-RELATED"/>
    <property type="match status" value="1"/>
</dbReference>
<dbReference type="GO" id="GO:0005829">
    <property type="term" value="C:cytosol"/>
    <property type="evidence" value="ECO:0007669"/>
    <property type="project" value="TreeGrafter"/>
</dbReference>
<dbReference type="InterPro" id="IPR020843">
    <property type="entry name" value="ER"/>
</dbReference>
<dbReference type="InterPro" id="IPR011032">
    <property type="entry name" value="GroES-like_sf"/>
</dbReference>
<keyword evidence="5" id="KW-1185">Reference proteome</keyword>
<name>A0A4P6JNX2_KTERU</name>